<evidence type="ECO:0000313" key="3">
    <source>
        <dbReference type="EMBL" id="RRH77382.1"/>
    </source>
</evidence>
<dbReference type="InterPro" id="IPR042047">
    <property type="entry name" value="SleB_dom1"/>
</dbReference>
<keyword evidence="4" id="KW-1185">Reference proteome</keyword>
<dbReference type="EMBL" id="RRAZ01000004">
    <property type="protein sequence ID" value="RRH77382.1"/>
    <property type="molecule type" value="Genomic_DNA"/>
</dbReference>
<name>A0A3P3DVA5_9RHOB</name>
<gene>
    <name evidence="3" type="ORF">EG244_04095</name>
</gene>
<sequence length="260" mass="27902">MRCKAIMLRSLVVLCALSGSALADVTVSTSNSPWTGYSADLGRLFESEKSALHASAPALVRSAAPETSLRPRERSRERWYEDSALAAMPPASGGPEWTCLTEAIYFEARGESIKGQFAVAEVILNRVGTKGYPNSVCGVVNQGAQNLNACQFSYACDGKPEVVSDRRAWETAGKIARLTMEQPVSELTDGATHFHTRAVRPGWSRKFPKTAQIGGHLFYRQPGARPAFSGRIASADQAPARGALPLPLAARGLARLDIGL</sequence>
<comment type="caution">
    <text evidence="3">The sequence shown here is derived from an EMBL/GenBank/DDBJ whole genome shotgun (WGS) entry which is preliminary data.</text>
</comment>
<evidence type="ECO:0000259" key="2">
    <source>
        <dbReference type="Pfam" id="PF07486"/>
    </source>
</evidence>
<keyword evidence="3" id="KW-0378">Hydrolase</keyword>
<feature type="chain" id="PRO_5018220691" evidence="1">
    <location>
        <begin position="24"/>
        <end position="260"/>
    </location>
</feature>
<proteinExistence type="predicted"/>
<evidence type="ECO:0000313" key="4">
    <source>
        <dbReference type="Proteomes" id="UP000282125"/>
    </source>
</evidence>
<dbReference type="Proteomes" id="UP000282125">
    <property type="component" value="Unassembled WGS sequence"/>
</dbReference>
<dbReference type="RefSeq" id="WP_124963736.1">
    <property type="nucleotide sequence ID" value="NZ_RRAZ01000004.1"/>
</dbReference>
<organism evidence="3 4">
    <name type="scientific">Falsigemmobacter faecalis</name>
    <dbReference type="NCBI Taxonomy" id="2488730"/>
    <lineage>
        <taxon>Bacteria</taxon>
        <taxon>Pseudomonadati</taxon>
        <taxon>Pseudomonadota</taxon>
        <taxon>Alphaproteobacteria</taxon>
        <taxon>Rhodobacterales</taxon>
        <taxon>Paracoccaceae</taxon>
        <taxon>Falsigemmobacter</taxon>
    </lineage>
</organism>
<dbReference type="AlphaFoldDB" id="A0A3P3DVA5"/>
<dbReference type="OrthoDB" id="9785345at2"/>
<dbReference type="InterPro" id="IPR011105">
    <property type="entry name" value="Cell_wall_hydrolase_SleB"/>
</dbReference>
<reference evidence="3 4" key="1">
    <citation type="submission" date="2018-11" db="EMBL/GenBank/DDBJ databases">
        <title>Gemmobacter sp. nov., YIM 102744-1 draft genome.</title>
        <authorList>
            <person name="Li G."/>
            <person name="Jiang Y."/>
        </authorList>
    </citation>
    <scope>NUCLEOTIDE SEQUENCE [LARGE SCALE GENOMIC DNA]</scope>
    <source>
        <strain evidence="3 4">YIM 102744-1</strain>
    </source>
</reference>
<dbReference type="Gene3D" id="1.10.10.2520">
    <property type="entry name" value="Cell wall hydrolase SleB, domain 1"/>
    <property type="match status" value="1"/>
</dbReference>
<protein>
    <submittedName>
        <fullName evidence="3">Cell wall hydrolase</fullName>
    </submittedName>
</protein>
<dbReference type="Pfam" id="PF07486">
    <property type="entry name" value="Hydrolase_2"/>
    <property type="match status" value="1"/>
</dbReference>
<feature type="domain" description="Cell wall hydrolase SleB" evidence="2">
    <location>
        <begin position="110"/>
        <end position="219"/>
    </location>
</feature>
<evidence type="ECO:0000256" key="1">
    <source>
        <dbReference type="SAM" id="SignalP"/>
    </source>
</evidence>
<dbReference type="GO" id="GO:0016787">
    <property type="term" value="F:hydrolase activity"/>
    <property type="evidence" value="ECO:0007669"/>
    <property type="project" value="UniProtKB-KW"/>
</dbReference>
<keyword evidence="1" id="KW-0732">Signal</keyword>
<accession>A0A3P3DVA5</accession>
<feature type="signal peptide" evidence="1">
    <location>
        <begin position="1"/>
        <end position="23"/>
    </location>
</feature>